<gene>
    <name evidence="2" type="ORF">O9K51_00533</name>
</gene>
<feature type="chain" id="PRO_5044301203" description="Secreted protein" evidence="1">
    <location>
        <begin position="22"/>
        <end position="134"/>
    </location>
</feature>
<name>A0AB34G6E7_9HYPO</name>
<evidence type="ECO:0000256" key="1">
    <source>
        <dbReference type="SAM" id="SignalP"/>
    </source>
</evidence>
<sequence>MILLPIQSCVPFLLLLLSVGATAPFKQFPSDDDYYTDFKAAAALTDWDAPPLFLNWDTNDIYKAQEYCNYHNAGIWALRECTTLTFGRQCDPGNGFCSFQLKSVKRTGHHEDQTFTIETSSWSAKCPETQKVSQ</sequence>
<reference evidence="2" key="1">
    <citation type="submission" date="2023-01" db="EMBL/GenBank/DDBJ databases">
        <title>The growth and conidiation of Purpureocillium lavendulum are regulated by nitrogen source and histone H3K14 acetylation.</title>
        <authorList>
            <person name="Tang P."/>
            <person name="Han J."/>
            <person name="Zhang C."/>
            <person name="Tang P."/>
            <person name="Qi F."/>
            <person name="Zhang K."/>
            <person name="Liang L."/>
        </authorList>
    </citation>
    <scope>NUCLEOTIDE SEQUENCE</scope>
    <source>
        <strain evidence="2">YMF1.00683</strain>
    </source>
</reference>
<protein>
    <recommendedName>
        <fullName evidence="4">Secreted protein</fullName>
    </recommendedName>
</protein>
<dbReference type="AlphaFoldDB" id="A0AB34G6E7"/>
<dbReference type="EMBL" id="JAQHRD010000001">
    <property type="protein sequence ID" value="KAJ6445770.1"/>
    <property type="molecule type" value="Genomic_DNA"/>
</dbReference>
<keyword evidence="1" id="KW-0732">Signal</keyword>
<evidence type="ECO:0008006" key="4">
    <source>
        <dbReference type="Google" id="ProtNLM"/>
    </source>
</evidence>
<evidence type="ECO:0000313" key="3">
    <source>
        <dbReference type="Proteomes" id="UP001163105"/>
    </source>
</evidence>
<keyword evidence="3" id="KW-1185">Reference proteome</keyword>
<proteinExistence type="predicted"/>
<dbReference type="Proteomes" id="UP001163105">
    <property type="component" value="Unassembled WGS sequence"/>
</dbReference>
<feature type="signal peptide" evidence="1">
    <location>
        <begin position="1"/>
        <end position="21"/>
    </location>
</feature>
<organism evidence="2 3">
    <name type="scientific">Purpureocillium lavendulum</name>
    <dbReference type="NCBI Taxonomy" id="1247861"/>
    <lineage>
        <taxon>Eukaryota</taxon>
        <taxon>Fungi</taxon>
        <taxon>Dikarya</taxon>
        <taxon>Ascomycota</taxon>
        <taxon>Pezizomycotina</taxon>
        <taxon>Sordariomycetes</taxon>
        <taxon>Hypocreomycetidae</taxon>
        <taxon>Hypocreales</taxon>
        <taxon>Ophiocordycipitaceae</taxon>
        <taxon>Purpureocillium</taxon>
    </lineage>
</organism>
<accession>A0AB34G6E7</accession>
<evidence type="ECO:0000313" key="2">
    <source>
        <dbReference type="EMBL" id="KAJ6445770.1"/>
    </source>
</evidence>
<comment type="caution">
    <text evidence="2">The sequence shown here is derived from an EMBL/GenBank/DDBJ whole genome shotgun (WGS) entry which is preliminary data.</text>
</comment>